<protein>
    <submittedName>
        <fullName evidence="2">Uncharacterized protein</fullName>
    </submittedName>
</protein>
<reference evidence="2 3" key="1">
    <citation type="submission" date="2017-11" db="EMBL/GenBank/DDBJ databases">
        <title>De-novo sequencing of pomegranate (Punica granatum L.) genome.</title>
        <authorList>
            <person name="Akparov Z."/>
            <person name="Amiraslanov A."/>
            <person name="Hajiyeva S."/>
            <person name="Abbasov M."/>
            <person name="Kaur K."/>
            <person name="Hamwieh A."/>
            <person name="Solovyev V."/>
            <person name="Salamov A."/>
            <person name="Braich B."/>
            <person name="Kosarev P."/>
            <person name="Mahmoud A."/>
            <person name="Hajiyev E."/>
            <person name="Babayeva S."/>
            <person name="Izzatullayeva V."/>
            <person name="Mammadov A."/>
            <person name="Mammadov A."/>
            <person name="Sharifova S."/>
            <person name="Ojaghi J."/>
            <person name="Eynullazada K."/>
            <person name="Bayramov B."/>
            <person name="Abdulazimova A."/>
            <person name="Shahmuradov I."/>
        </authorList>
    </citation>
    <scope>NUCLEOTIDE SEQUENCE [LARGE SCALE GENOMIC DNA]</scope>
    <source>
        <strain evidence="3">cv. AG2017</strain>
        <tissue evidence="2">Leaf</tissue>
    </source>
</reference>
<feature type="compositionally biased region" description="Polar residues" evidence="1">
    <location>
        <begin position="130"/>
        <end position="151"/>
    </location>
</feature>
<accession>A0A2I0KX40</accession>
<evidence type="ECO:0000313" key="2">
    <source>
        <dbReference type="EMBL" id="PKI73018.1"/>
    </source>
</evidence>
<feature type="compositionally biased region" description="Basic and acidic residues" evidence="1">
    <location>
        <begin position="173"/>
        <end position="182"/>
    </location>
</feature>
<keyword evidence="3" id="KW-1185">Reference proteome</keyword>
<feature type="compositionally biased region" description="Basic and acidic residues" evidence="1">
    <location>
        <begin position="115"/>
        <end position="129"/>
    </location>
</feature>
<proteinExistence type="predicted"/>
<name>A0A2I0KX40_PUNGR</name>
<comment type="caution">
    <text evidence="2">The sequence shown here is derived from an EMBL/GenBank/DDBJ whole genome shotgun (WGS) entry which is preliminary data.</text>
</comment>
<dbReference type="AlphaFoldDB" id="A0A2I0KX40"/>
<feature type="region of interest" description="Disordered" evidence="1">
    <location>
        <begin position="94"/>
        <end position="213"/>
    </location>
</feature>
<gene>
    <name evidence="2" type="ORF">CRG98_006593</name>
</gene>
<dbReference type="Proteomes" id="UP000233551">
    <property type="component" value="Unassembled WGS sequence"/>
</dbReference>
<evidence type="ECO:0000256" key="1">
    <source>
        <dbReference type="SAM" id="MobiDB-lite"/>
    </source>
</evidence>
<dbReference type="EMBL" id="PGOL01000302">
    <property type="protein sequence ID" value="PKI73018.1"/>
    <property type="molecule type" value="Genomic_DNA"/>
</dbReference>
<organism evidence="2 3">
    <name type="scientific">Punica granatum</name>
    <name type="common">Pomegranate</name>
    <dbReference type="NCBI Taxonomy" id="22663"/>
    <lineage>
        <taxon>Eukaryota</taxon>
        <taxon>Viridiplantae</taxon>
        <taxon>Streptophyta</taxon>
        <taxon>Embryophyta</taxon>
        <taxon>Tracheophyta</taxon>
        <taxon>Spermatophyta</taxon>
        <taxon>Magnoliopsida</taxon>
        <taxon>eudicotyledons</taxon>
        <taxon>Gunneridae</taxon>
        <taxon>Pentapetalae</taxon>
        <taxon>rosids</taxon>
        <taxon>malvids</taxon>
        <taxon>Myrtales</taxon>
        <taxon>Lythraceae</taxon>
        <taxon>Punica</taxon>
    </lineage>
</organism>
<sequence>MATPSHVRPSRVPGKVDTPKPRLLRRAHACPDEIKFGCAQMCATHIRCRTPSVGNAILLCSSWRTDCQVDTLKDLSAPHFGPPASYMRIPVESPGYYSSPGNQRRTCGNGVMNNRRRDGSIRKAEESSRKGTQGLSGSSNKLQTTFRNSTGFPDGRFSGSKCLSANLRGTSIKNRDHSDPRTPQDIQGTLRKLRSQVPRSSRGKGLRSETTSQ</sequence>
<evidence type="ECO:0000313" key="3">
    <source>
        <dbReference type="Proteomes" id="UP000233551"/>
    </source>
</evidence>
<feature type="compositionally biased region" description="Polar residues" evidence="1">
    <location>
        <begin position="161"/>
        <end position="172"/>
    </location>
</feature>